<evidence type="ECO:0000256" key="5">
    <source>
        <dbReference type="HAMAP-Rule" id="MF_01366"/>
    </source>
</evidence>
<proteinExistence type="inferred from homology"/>
<dbReference type="GO" id="GO:0003735">
    <property type="term" value="F:structural constituent of ribosome"/>
    <property type="evidence" value="ECO:0007669"/>
    <property type="project" value="InterPro"/>
</dbReference>
<dbReference type="GO" id="GO:0017148">
    <property type="term" value="P:negative regulation of translation"/>
    <property type="evidence" value="ECO:0007669"/>
    <property type="project" value="TreeGrafter"/>
</dbReference>
<name>W6AAT8_9MOLU</name>
<dbReference type="NCBIfam" id="TIGR01066">
    <property type="entry name" value="rplM_bact"/>
    <property type="match status" value="1"/>
</dbReference>
<dbReference type="InterPro" id="IPR036899">
    <property type="entry name" value="Ribosomal_uL13_sf"/>
</dbReference>
<protein>
    <recommendedName>
        <fullName evidence="4 5">Large ribosomal subunit protein uL13</fullName>
    </recommendedName>
</protein>
<comment type="function">
    <text evidence="5">This protein is one of the early assembly proteins of the 50S ribosomal subunit, although it is not seen to bind rRNA by itself. It is important during the early stages of 50S assembly.</text>
</comment>
<dbReference type="Proteomes" id="UP000019265">
    <property type="component" value="Chromosome"/>
</dbReference>
<dbReference type="GO" id="GO:0022625">
    <property type="term" value="C:cytosolic large ribosomal subunit"/>
    <property type="evidence" value="ECO:0007669"/>
    <property type="project" value="TreeGrafter"/>
</dbReference>
<dbReference type="InterPro" id="IPR005822">
    <property type="entry name" value="Ribosomal_uL13"/>
</dbReference>
<dbReference type="AlphaFoldDB" id="W6AAT8"/>
<evidence type="ECO:0000313" key="7">
    <source>
        <dbReference type="Proteomes" id="UP000019265"/>
    </source>
</evidence>
<dbReference type="KEGG" id="ssab:SSABA_v1c07240"/>
<evidence type="ECO:0000256" key="2">
    <source>
        <dbReference type="ARBA" id="ARBA00022980"/>
    </source>
</evidence>
<evidence type="ECO:0000256" key="3">
    <source>
        <dbReference type="ARBA" id="ARBA00023274"/>
    </source>
</evidence>
<gene>
    <name evidence="5 6" type="primary">rplM</name>
    <name evidence="6" type="ORF">SSABA_v1c07240</name>
</gene>
<dbReference type="FunFam" id="3.90.1180.10:FF:000001">
    <property type="entry name" value="50S ribosomal protein L13"/>
    <property type="match status" value="1"/>
</dbReference>
<dbReference type="CDD" id="cd00392">
    <property type="entry name" value="Ribosomal_L13"/>
    <property type="match status" value="1"/>
</dbReference>
<evidence type="ECO:0000256" key="4">
    <source>
        <dbReference type="ARBA" id="ARBA00035201"/>
    </source>
</evidence>
<organism evidence="6 7">
    <name type="scientific">Spiroplasma sabaudiense Ar-1343</name>
    <dbReference type="NCBI Taxonomy" id="1276257"/>
    <lineage>
        <taxon>Bacteria</taxon>
        <taxon>Bacillati</taxon>
        <taxon>Mycoplasmatota</taxon>
        <taxon>Mollicutes</taxon>
        <taxon>Entomoplasmatales</taxon>
        <taxon>Spiroplasmataceae</taxon>
        <taxon>Spiroplasma</taxon>
    </lineage>
</organism>
<dbReference type="Gene3D" id="3.90.1180.10">
    <property type="entry name" value="Ribosomal protein L13"/>
    <property type="match status" value="1"/>
</dbReference>
<keyword evidence="2 5" id="KW-0689">Ribosomal protein</keyword>
<dbReference type="EMBL" id="CP006934">
    <property type="protein sequence ID" value="AHI54126.1"/>
    <property type="molecule type" value="Genomic_DNA"/>
</dbReference>
<dbReference type="HAMAP" id="MF_01366">
    <property type="entry name" value="Ribosomal_uL13"/>
    <property type="match status" value="1"/>
</dbReference>
<dbReference type="InterPro" id="IPR005823">
    <property type="entry name" value="Ribosomal_uL13_bac-type"/>
</dbReference>
<dbReference type="PIRSF" id="PIRSF002181">
    <property type="entry name" value="Ribosomal_L13"/>
    <property type="match status" value="1"/>
</dbReference>
<dbReference type="GO" id="GO:0006412">
    <property type="term" value="P:translation"/>
    <property type="evidence" value="ECO:0007669"/>
    <property type="project" value="UniProtKB-UniRule"/>
</dbReference>
<dbReference type="STRING" id="1276257.SSABA_v1c07240"/>
<dbReference type="PANTHER" id="PTHR11545:SF2">
    <property type="entry name" value="LARGE RIBOSOMAL SUBUNIT PROTEIN UL13M"/>
    <property type="match status" value="1"/>
</dbReference>
<dbReference type="RefSeq" id="WP_025251264.1">
    <property type="nucleotide sequence ID" value="NZ_CP006934.1"/>
</dbReference>
<dbReference type="OrthoDB" id="9801330at2"/>
<reference evidence="6 7" key="1">
    <citation type="journal article" date="2014" name="Genome Biol. Evol.">
        <title>Molecular evolution of the substrate utilization strategies and putative virulence factors in mosquito-associated Spiroplasma species.</title>
        <authorList>
            <person name="Chang T.H."/>
            <person name="Lo W.S."/>
            <person name="Ku C."/>
            <person name="Chen L.L."/>
            <person name="Kuo C.H."/>
        </authorList>
    </citation>
    <scope>NUCLEOTIDE SEQUENCE [LARGE SCALE GENOMIC DNA]</scope>
    <source>
        <strain evidence="6">Ar-1343</strain>
    </source>
</reference>
<keyword evidence="3 5" id="KW-0687">Ribonucleoprotein</keyword>
<dbReference type="Pfam" id="PF00572">
    <property type="entry name" value="Ribosomal_L13"/>
    <property type="match status" value="1"/>
</dbReference>
<evidence type="ECO:0000313" key="6">
    <source>
        <dbReference type="EMBL" id="AHI54126.1"/>
    </source>
</evidence>
<dbReference type="SUPFAM" id="SSF52161">
    <property type="entry name" value="Ribosomal protein L13"/>
    <property type="match status" value="1"/>
</dbReference>
<comment type="similarity">
    <text evidence="1 5">Belongs to the universal ribosomal protein uL13 family.</text>
</comment>
<dbReference type="PATRIC" id="fig|1276257.3.peg.736"/>
<accession>W6AAT8</accession>
<dbReference type="GO" id="GO:0003729">
    <property type="term" value="F:mRNA binding"/>
    <property type="evidence" value="ECO:0007669"/>
    <property type="project" value="UniProtKB-ARBA"/>
</dbReference>
<evidence type="ECO:0000256" key="1">
    <source>
        <dbReference type="ARBA" id="ARBA00006227"/>
    </source>
</evidence>
<keyword evidence="7" id="KW-1185">Reference proteome</keyword>
<comment type="subunit">
    <text evidence="5">Part of the 50S ribosomal subunit.</text>
</comment>
<dbReference type="PANTHER" id="PTHR11545">
    <property type="entry name" value="RIBOSOMAL PROTEIN L13"/>
    <property type="match status" value="1"/>
</dbReference>
<dbReference type="HOGENOM" id="CLU_082184_2_2_14"/>
<dbReference type="eggNOG" id="COG0102">
    <property type="taxonomic scope" value="Bacteria"/>
</dbReference>
<sequence length="152" mass="17345">MRQTTLIKTADIAKKWYIVDAQDAIVGRLATQVAMVLRGKNKPNFTPHINNGDHVIIINADKVKFTGKKETDKNYYRHSMYPGGLRRRNVATQRELQPIKIVEHAVRLMLPKNVQGSNQYRALHVYAGSEHPHQAQQPEVLVINTNRIGENK</sequence>